<feature type="chain" id="PRO_5033437163" evidence="3">
    <location>
        <begin position="20"/>
        <end position="580"/>
    </location>
</feature>
<evidence type="ECO:0000313" key="5">
    <source>
        <dbReference type="EMBL" id="KAF0696945.1"/>
    </source>
</evidence>
<dbReference type="GO" id="GO:0005524">
    <property type="term" value="F:ATP binding"/>
    <property type="evidence" value="ECO:0007669"/>
    <property type="project" value="InterPro"/>
</dbReference>
<keyword evidence="2" id="KW-1133">Transmembrane helix</keyword>
<keyword evidence="3" id="KW-0732">Signal</keyword>
<evidence type="ECO:0000313" key="6">
    <source>
        <dbReference type="EMBL" id="VFT89182.1"/>
    </source>
</evidence>
<dbReference type="EMBL" id="VJMH01005353">
    <property type="protein sequence ID" value="KAF0696945.1"/>
    <property type="molecule type" value="Genomic_DNA"/>
</dbReference>
<proteinExistence type="predicted"/>
<feature type="region of interest" description="Disordered" evidence="1">
    <location>
        <begin position="255"/>
        <end position="278"/>
    </location>
</feature>
<feature type="compositionally biased region" description="Polar residues" evidence="1">
    <location>
        <begin position="257"/>
        <end position="276"/>
    </location>
</feature>
<dbReference type="InterPro" id="IPR000719">
    <property type="entry name" value="Prot_kinase_dom"/>
</dbReference>
<keyword evidence="7" id="KW-1185">Reference proteome</keyword>
<evidence type="ECO:0000313" key="7">
    <source>
        <dbReference type="Proteomes" id="UP000332933"/>
    </source>
</evidence>
<dbReference type="SUPFAM" id="SSF56112">
    <property type="entry name" value="Protein kinase-like (PK-like)"/>
    <property type="match status" value="1"/>
</dbReference>
<name>A0A485KVA9_9STRA</name>
<feature type="signal peptide" evidence="3">
    <location>
        <begin position="1"/>
        <end position="19"/>
    </location>
</feature>
<sequence>MLWHRGLLVAALVAVSIVADHPCTPEDLRVISPYYDNCTAVAGELSDALDKSTICVFRACRLYVRSYALLNCTGTDGANMSNAAQYCDKSSPQLFEPKPTTQVLGSTVPPTTLPTAATTSCAAAALPKLLGPAVASTIPSRCSLNATNGNDTFDPWTIKSVDCTDPDCLDVLNRLQLSTLASPSTDCAVQVKSANQTRWFLGNLVAYCSMQMQVPPSTTKPVNNAATIVGASIGGVVALALICFFVWRRRHTRTDDYSSMTSPSTKAQGRTATSGDGTAGDLDGIHIGDLAMHRVKVTDVHLHHQLAQGAYGEVWLATYNEQTIAVKKLPSTHTAHSMKELQQFVSEISLHAKIQSPRVVSFIGAAWPKESPGAMMLLLEYMDQGDLREMLQHNAKTHQLAWIDKLHVALQVAEALVFLHSLYPPVVHRDLKSRNILLDSKSGAKITDFGVSRELDDATMTAGIGTYRWMAPEVLYDGHYTELADVFSFGVILAELETEILPYSDLRDPTTGEPYTDTSIITKVISGKIRPSLTRGVPAWYGSLVQECLALESTDRPNAMQVHHRLRLEMKKYEDDGGLV</sequence>
<dbReference type="Proteomes" id="UP000332933">
    <property type="component" value="Unassembled WGS sequence"/>
</dbReference>
<reference evidence="5" key="2">
    <citation type="submission" date="2019-06" db="EMBL/GenBank/DDBJ databases">
        <title>Genomics analysis of Aphanomyces spp. identifies a new class of oomycete effector associated with host adaptation.</title>
        <authorList>
            <person name="Gaulin E."/>
        </authorList>
    </citation>
    <scope>NUCLEOTIDE SEQUENCE</scope>
    <source>
        <strain evidence="5">CBS 578.67</strain>
    </source>
</reference>
<gene>
    <name evidence="6" type="primary">Aste57867_12330</name>
    <name evidence="5" type="ORF">As57867_012284</name>
    <name evidence="6" type="ORF">ASTE57867_12330</name>
</gene>
<dbReference type="Gene3D" id="3.30.200.20">
    <property type="entry name" value="Phosphorylase Kinase, domain 1"/>
    <property type="match status" value="1"/>
</dbReference>
<evidence type="ECO:0000256" key="1">
    <source>
        <dbReference type="SAM" id="MobiDB-lite"/>
    </source>
</evidence>
<dbReference type="PROSITE" id="PS50011">
    <property type="entry name" value="PROTEIN_KINASE_DOM"/>
    <property type="match status" value="1"/>
</dbReference>
<dbReference type="PANTHER" id="PTHR44329">
    <property type="entry name" value="SERINE/THREONINE-PROTEIN KINASE TNNI3K-RELATED"/>
    <property type="match status" value="1"/>
</dbReference>
<protein>
    <submittedName>
        <fullName evidence="6">Aste57867_12330 protein</fullName>
    </submittedName>
</protein>
<feature type="domain" description="Protein kinase" evidence="4">
    <location>
        <begin position="300"/>
        <end position="566"/>
    </location>
</feature>
<dbReference type="EMBL" id="CAADRA010005374">
    <property type="protein sequence ID" value="VFT89182.1"/>
    <property type="molecule type" value="Genomic_DNA"/>
</dbReference>
<organism evidence="6 7">
    <name type="scientific">Aphanomyces stellatus</name>
    <dbReference type="NCBI Taxonomy" id="120398"/>
    <lineage>
        <taxon>Eukaryota</taxon>
        <taxon>Sar</taxon>
        <taxon>Stramenopiles</taxon>
        <taxon>Oomycota</taxon>
        <taxon>Saprolegniomycetes</taxon>
        <taxon>Saprolegniales</taxon>
        <taxon>Verrucalvaceae</taxon>
        <taxon>Aphanomyces</taxon>
    </lineage>
</organism>
<dbReference type="InterPro" id="IPR051681">
    <property type="entry name" value="Ser/Thr_Kinases-Pseudokinases"/>
</dbReference>
<reference evidence="6 7" key="1">
    <citation type="submission" date="2019-03" db="EMBL/GenBank/DDBJ databases">
        <authorList>
            <person name="Gaulin E."/>
            <person name="Dumas B."/>
        </authorList>
    </citation>
    <scope>NUCLEOTIDE SEQUENCE [LARGE SCALE GENOMIC DNA]</scope>
    <source>
        <strain evidence="6">CBS 568.67</strain>
    </source>
</reference>
<keyword evidence="2" id="KW-0472">Membrane</keyword>
<dbReference type="PANTHER" id="PTHR44329:SF214">
    <property type="entry name" value="PROTEIN KINASE DOMAIN-CONTAINING PROTEIN"/>
    <property type="match status" value="1"/>
</dbReference>
<dbReference type="OrthoDB" id="48004at2759"/>
<evidence type="ECO:0000259" key="4">
    <source>
        <dbReference type="PROSITE" id="PS50011"/>
    </source>
</evidence>
<dbReference type="PROSITE" id="PS00108">
    <property type="entry name" value="PROTEIN_KINASE_ST"/>
    <property type="match status" value="1"/>
</dbReference>
<keyword evidence="2" id="KW-0812">Transmembrane</keyword>
<accession>A0A485KVA9</accession>
<dbReference type="Pfam" id="PF07714">
    <property type="entry name" value="PK_Tyr_Ser-Thr"/>
    <property type="match status" value="1"/>
</dbReference>
<dbReference type="InterPro" id="IPR008271">
    <property type="entry name" value="Ser/Thr_kinase_AS"/>
</dbReference>
<dbReference type="Gene3D" id="1.10.510.10">
    <property type="entry name" value="Transferase(Phosphotransferase) domain 1"/>
    <property type="match status" value="1"/>
</dbReference>
<dbReference type="AlphaFoldDB" id="A0A485KVA9"/>
<dbReference type="InterPro" id="IPR011009">
    <property type="entry name" value="Kinase-like_dom_sf"/>
</dbReference>
<evidence type="ECO:0000256" key="2">
    <source>
        <dbReference type="SAM" id="Phobius"/>
    </source>
</evidence>
<dbReference type="InterPro" id="IPR001245">
    <property type="entry name" value="Ser-Thr/Tyr_kinase_cat_dom"/>
</dbReference>
<dbReference type="GO" id="GO:0004674">
    <property type="term" value="F:protein serine/threonine kinase activity"/>
    <property type="evidence" value="ECO:0007669"/>
    <property type="project" value="TreeGrafter"/>
</dbReference>
<evidence type="ECO:0000256" key="3">
    <source>
        <dbReference type="SAM" id="SignalP"/>
    </source>
</evidence>
<dbReference type="SMART" id="SM00220">
    <property type="entry name" value="S_TKc"/>
    <property type="match status" value="1"/>
</dbReference>
<feature type="transmembrane region" description="Helical" evidence="2">
    <location>
        <begin position="225"/>
        <end position="247"/>
    </location>
</feature>